<reference evidence="5 6" key="1">
    <citation type="journal article" date="2022" name="Allergy">
        <title>Genome assembly and annotation of Periplaneta americana reveal a comprehensive cockroach allergen profile.</title>
        <authorList>
            <person name="Wang L."/>
            <person name="Xiong Q."/>
            <person name="Saelim N."/>
            <person name="Wang L."/>
            <person name="Nong W."/>
            <person name="Wan A.T."/>
            <person name="Shi M."/>
            <person name="Liu X."/>
            <person name="Cao Q."/>
            <person name="Hui J.H.L."/>
            <person name="Sookrung N."/>
            <person name="Leung T.F."/>
            <person name="Tungtrongchitr A."/>
            <person name="Tsui S.K.W."/>
        </authorList>
    </citation>
    <scope>NUCLEOTIDE SEQUENCE [LARGE SCALE GENOMIC DNA]</scope>
    <source>
        <strain evidence="5">PWHHKU_190912</strain>
    </source>
</reference>
<dbReference type="Pfam" id="PF00385">
    <property type="entry name" value="Chromo"/>
    <property type="match status" value="1"/>
</dbReference>
<comment type="caution">
    <text evidence="5">The sequence shown here is derived from an EMBL/GenBank/DDBJ whole genome shotgun (WGS) entry which is preliminary data.</text>
</comment>
<proteinExistence type="predicted"/>
<dbReference type="InterPro" id="IPR023779">
    <property type="entry name" value="Chromodomain_CS"/>
</dbReference>
<dbReference type="SUPFAM" id="SSF54160">
    <property type="entry name" value="Chromo domain-like"/>
    <property type="match status" value="2"/>
</dbReference>
<dbReference type="SMART" id="SM00298">
    <property type="entry name" value="CHROMO"/>
    <property type="match status" value="1"/>
</dbReference>
<dbReference type="Gene3D" id="2.40.50.40">
    <property type="match status" value="2"/>
</dbReference>
<feature type="region of interest" description="Disordered" evidence="3">
    <location>
        <begin position="1"/>
        <end position="37"/>
    </location>
</feature>
<evidence type="ECO:0000256" key="3">
    <source>
        <dbReference type="SAM" id="MobiDB-lite"/>
    </source>
</evidence>
<protein>
    <recommendedName>
        <fullName evidence="4">Chromo domain-containing protein</fullName>
    </recommendedName>
</protein>
<evidence type="ECO:0000256" key="1">
    <source>
        <dbReference type="ARBA" id="ARBA00004123"/>
    </source>
</evidence>
<dbReference type="CDD" id="cd00034">
    <property type="entry name" value="CSD"/>
    <property type="match status" value="1"/>
</dbReference>
<name>A0ABQ8TX60_PERAM</name>
<dbReference type="InterPro" id="IPR023780">
    <property type="entry name" value="Chromo_domain"/>
</dbReference>
<feature type="domain" description="Chromo" evidence="4">
    <location>
        <begin position="35"/>
        <end position="93"/>
    </location>
</feature>
<dbReference type="PROSITE" id="PS00598">
    <property type="entry name" value="CHROMO_1"/>
    <property type="match status" value="1"/>
</dbReference>
<dbReference type="Pfam" id="PF01393">
    <property type="entry name" value="Chromo_shadow"/>
    <property type="match status" value="1"/>
</dbReference>
<dbReference type="PANTHER" id="PTHR22812">
    <property type="entry name" value="CHROMOBOX PROTEIN"/>
    <property type="match status" value="1"/>
</dbReference>
<dbReference type="InterPro" id="IPR000953">
    <property type="entry name" value="Chromo/chromo_shadow_dom"/>
</dbReference>
<sequence>MCIVLVEGPSSMSRKTKDKDSTPGAEGGEAEEEEYSVEKVLDRRIRNGRVEYLLKWKGYSNEDNTWEPEENLDCPDLISEYEENRKKKEAAKKDERKRKPGAPDDKKPNPNKKKHVEVSISLTLSNIHYNLNFYTDYFSSYIVMYFFNRKGTDEADLVPSRQANGRCPQIVIQFYEERLTWHTSSHDEEETTSTKETAE</sequence>
<feature type="region of interest" description="Disordered" evidence="3">
    <location>
        <begin position="85"/>
        <end position="114"/>
    </location>
</feature>
<dbReference type="InterPro" id="IPR017984">
    <property type="entry name" value="Chromo_dom_subgr"/>
</dbReference>
<dbReference type="EMBL" id="JAJSOF020000003">
    <property type="protein sequence ID" value="KAJ4450272.1"/>
    <property type="molecule type" value="Genomic_DNA"/>
</dbReference>
<evidence type="ECO:0000313" key="5">
    <source>
        <dbReference type="EMBL" id="KAJ4450272.1"/>
    </source>
</evidence>
<organism evidence="5 6">
    <name type="scientific">Periplaneta americana</name>
    <name type="common">American cockroach</name>
    <name type="synonym">Blatta americana</name>
    <dbReference type="NCBI Taxonomy" id="6978"/>
    <lineage>
        <taxon>Eukaryota</taxon>
        <taxon>Metazoa</taxon>
        <taxon>Ecdysozoa</taxon>
        <taxon>Arthropoda</taxon>
        <taxon>Hexapoda</taxon>
        <taxon>Insecta</taxon>
        <taxon>Pterygota</taxon>
        <taxon>Neoptera</taxon>
        <taxon>Polyneoptera</taxon>
        <taxon>Dictyoptera</taxon>
        <taxon>Blattodea</taxon>
        <taxon>Blattoidea</taxon>
        <taxon>Blattidae</taxon>
        <taxon>Blattinae</taxon>
        <taxon>Periplaneta</taxon>
    </lineage>
</organism>
<dbReference type="InterPro" id="IPR008251">
    <property type="entry name" value="Chromo_shadow_dom"/>
</dbReference>
<accession>A0ABQ8TX60</accession>
<dbReference type="SMART" id="SM00300">
    <property type="entry name" value="ChSh"/>
    <property type="match status" value="1"/>
</dbReference>
<dbReference type="PRINTS" id="PR00504">
    <property type="entry name" value="CHROMODOMAIN"/>
</dbReference>
<feature type="compositionally biased region" description="Basic and acidic residues" evidence="3">
    <location>
        <begin position="85"/>
        <end position="94"/>
    </location>
</feature>
<evidence type="ECO:0000259" key="4">
    <source>
        <dbReference type="PROSITE" id="PS50013"/>
    </source>
</evidence>
<dbReference type="CDD" id="cd18650">
    <property type="entry name" value="CD_HP1beta_Cbx1"/>
    <property type="match status" value="1"/>
</dbReference>
<comment type="subcellular location">
    <subcellularLocation>
        <location evidence="1">Nucleus</location>
    </subcellularLocation>
</comment>
<keyword evidence="2" id="KW-0539">Nucleus</keyword>
<dbReference type="PROSITE" id="PS50013">
    <property type="entry name" value="CHROMO_2"/>
    <property type="match status" value="1"/>
</dbReference>
<evidence type="ECO:0000313" key="6">
    <source>
        <dbReference type="Proteomes" id="UP001148838"/>
    </source>
</evidence>
<dbReference type="InterPro" id="IPR051219">
    <property type="entry name" value="Heterochromatin_chromo-domain"/>
</dbReference>
<dbReference type="Proteomes" id="UP001148838">
    <property type="component" value="Unassembled WGS sequence"/>
</dbReference>
<evidence type="ECO:0000256" key="2">
    <source>
        <dbReference type="ARBA" id="ARBA00023242"/>
    </source>
</evidence>
<dbReference type="InterPro" id="IPR016197">
    <property type="entry name" value="Chromo-like_dom_sf"/>
</dbReference>
<gene>
    <name evidence="5" type="ORF">ANN_01692</name>
</gene>
<keyword evidence="6" id="KW-1185">Reference proteome</keyword>